<feature type="signal peptide" evidence="1">
    <location>
        <begin position="1"/>
        <end position="27"/>
    </location>
</feature>
<sequence>MKTPLDDSSAALTIFALLFLTEVTVKGEDAQPAIQNPRLKFVINSQGCPVCQCNGENHLMVENFICVYPPVSSNLPQACKYTFECPSKQECLGIRCTDSKRTTHLEGMFCGYDFQCPEDYECHNMACDLGTAKHTNQVCYNSTECGSDQTCKHWTCYYNSSATVKGSIIIAVIFLIVRQSVFD</sequence>
<keyword evidence="3" id="KW-1185">Reference proteome</keyword>
<dbReference type="Proteomes" id="UP000270296">
    <property type="component" value="Unassembled WGS sequence"/>
</dbReference>
<dbReference type="AlphaFoldDB" id="A0A183IZH6"/>
<dbReference type="EMBL" id="UZAM01012219">
    <property type="protein sequence ID" value="VDP20689.1"/>
    <property type="molecule type" value="Genomic_DNA"/>
</dbReference>
<gene>
    <name evidence="2" type="ORF">SBAD_LOCUS9024</name>
</gene>
<reference evidence="2 3" key="2">
    <citation type="submission" date="2018-11" db="EMBL/GenBank/DDBJ databases">
        <authorList>
            <consortium name="Pathogen Informatics"/>
        </authorList>
    </citation>
    <scope>NUCLEOTIDE SEQUENCE [LARGE SCALE GENOMIC DNA]</scope>
</reference>
<evidence type="ECO:0000256" key="1">
    <source>
        <dbReference type="SAM" id="SignalP"/>
    </source>
</evidence>
<organism evidence="4">
    <name type="scientific">Soboliphyme baturini</name>
    <dbReference type="NCBI Taxonomy" id="241478"/>
    <lineage>
        <taxon>Eukaryota</taxon>
        <taxon>Metazoa</taxon>
        <taxon>Ecdysozoa</taxon>
        <taxon>Nematoda</taxon>
        <taxon>Enoplea</taxon>
        <taxon>Dorylaimia</taxon>
        <taxon>Dioctophymatida</taxon>
        <taxon>Dioctophymatoidea</taxon>
        <taxon>Soboliphymatidae</taxon>
        <taxon>Soboliphyme</taxon>
    </lineage>
</organism>
<accession>A0A183IZH6</accession>
<evidence type="ECO:0000313" key="4">
    <source>
        <dbReference type="WBParaSite" id="SBAD_0000935001-mRNA-1"/>
    </source>
</evidence>
<evidence type="ECO:0000313" key="2">
    <source>
        <dbReference type="EMBL" id="VDP20689.1"/>
    </source>
</evidence>
<evidence type="ECO:0000313" key="3">
    <source>
        <dbReference type="Proteomes" id="UP000270296"/>
    </source>
</evidence>
<proteinExistence type="predicted"/>
<reference evidence="4" key="1">
    <citation type="submission" date="2016-06" db="UniProtKB">
        <authorList>
            <consortium name="WormBaseParasite"/>
        </authorList>
    </citation>
    <scope>IDENTIFICATION</scope>
</reference>
<protein>
    <submittedName>
        <fullName evidence="4">EB domain-containing protein</fullName>
    </submittedName>
</protein>
<name>A0A183IZH6_9BILA</name>
<feature type="chain" id="PRO_5043140327" evidence="1">
    <location>
        <begin position="28"/>
        <end position="183"/>
    </location>
</feature>
<keyword evidence="1" id="KW-0732">Signal</keyword>
<dbReference type="WBParaSite" id="SBAD_0000935001-mRNA-1">
    <property type="protein sequence ID" value="SBAD_0000935001-mRNA-1"/>
    <property type="gene ID" value="SBAD_0000935001"/>
</dbReference>